<sequence length="139" mass="15351">MVYGFVANIAYGWQDKRPPDSYVPAAGVAESKDEESFALEFQGDFGEPDEQDIRNGCDSYCVVTPDQNTAYGCVRTVELEGNLLRVTSNPAYLDDLCLDDPVVEAVLRAPDEDVTRMREALTRILTYGRPDALPIVIAV</sequence>
<dbReference type="AlphaFoldDB" id="A0AB33KY28"/>
<reference evidence="1" key="1">
    <citation type="submission" date="2024-07" db="EMBL/GenBank/DDBJ databases">
        <title>Complete genome sequences of cellulolytic bacteria, Kitasatospora sp. CMC57 and Streptomyces sp. CMC78, isolated from Japanese agricultural soil.</title>
        <authorList>
            <person name="Hashimoto T."/>
            <person name="Ito M."/>
            <person name="Iwamoto M."/>
            <person name="Fukahori D."/>
            <person name="Shoda T."/>
            <person name="Sakoda M."/>
            <person name="Morohoshi T."/>
            <person name="Mitsuboshi M."/>
            <person name="Nishizawa T."/>
        </authorList>
    </citation>
    <scope>NUCLEOTIDE SEQUENCE</scope>
    <source>
        <strain evidence="1">CMC78</strain>
    </source>
</reference>
<dbReference type="RefSeq" id="WP_398692749.1">
    <property type="nucleotide sequence ID" value="NZ_AP035884.1"/>
</dbReference>
<gene>
    <name evidence="1" type="ORF">SCMC78_73690</name>
</gene>
<dbReference type="InterPro" id="IPR028962">
    <property type="entry name" value="Imm10"/>
</dbReference>
<accession>A0AB33KY28</accession>
<dbReference type="EMBL" id="AP035884">
    <property type="protein sequence ID" value="BFP57562.1"/>
    <property type="molecule type" value="Genomic_DNA"/>
</dbReference>
<proteinExistence type="predicted"/>
<name>A0AB33KY28_9ACTN</name>
<dbReference type="KEGG" id="stcm:SCMC78_73690"/>
<protein>
    <submittedName>
        <fullName evidence="1">Uncharacterized protein</fullName>
    </submittedName>
</protein>
<dbReference type="Pfam" id="PF15588">
    <property type="entry name" value="Imm10"/>
    <property type="match status" value="1"/>
</dbReference>
<organism evidence="1">
    <name type="scientific">Streptomyces sp. CMC78</name>
    <dbReference type="NCBI Taxonomy" id="3231512"/>
    <lineage>
        <taxon>Bacteria</taxon>
        <taxon>Bacillati</taxon>
        <taxon>Actinomycetota</taxon>
        <taxon>Actinomycetes</taxon>
        <taxon>Kitasatosporales</taxon>
        <taxon>Streptomycetaceae</taxon>
        <taxon>Streptomyces</taxon>
    </lineage>
</organism>
<evidence type="ECO:0000313" key="1">
    <source>
        <dbReference type="EMBL" id="BFP57562.1"/>
    </source>
</evidence>